<evidence type="ECO:0000256" key="1">
    <source>
        <dbReference type="ARBA" id="ARBA00004442"/>
    </source>
</evidence>
<gene>
    <name evidence="9" type="ORF">ABC974_08710</name>
</gene>
<evidence type="ECO:0000313" key="9">
    <source>
        <dbReference type="EMBL" id="MEN2789704.1"/>
    </source>
</evidence>
<reference evidence="9 10" key="1">
    <citation type="submission" date="2024-05" db="EMBL/GenBank/DDBJ databases">
        <authorList>
            <person name="Liu Q."/>
            <person name="Xin Y.-H."/>
        </authorList>
    </citation>
    <scope>NUCLEOTIDE SEQUENCE [LARGE SCALE GENOMIC DNA]</scope>
    <source>
        <strain evidence="9 10">CGMCC 1.10181</strain>
    </source>
</reference>
<evidence type="ECO:0000313" key="10">
    <source>
        <dbReference type="Proteomes" id="UP001419910"/>
    </source>
</evidence>
<feature type="region of interest" description="Disordered" evidence="8">
    <location>
        <begin position="1"/>
        <end position="28"/>
    </location>
</feature>
<organism evidence="9 10">
    <name type="scientific">Sphingomonas oligophenolica</name>
    <dbReference type="NCBI Taxonomy" id="301154"/>
    <lineage>
        <taxon>Bacteria</taxon>
        <taxon>Pseudomonadati</taxon>
        <taxon>Pseudomonadota</taxon>
        <taxon>Alphaproteobacteria</taxon>
        <taxon>Sphingomonadales</taxon>
        <taxon>Sphingomonadaceae</taxon>
        <taxon>Sphingomonas</taxon>
    </lineage>
</organism>
<dbReference type="PANTHER" id="PTHR30026:SF20">
    <property type="entry name" value="OUTER MEMBRANE PROTEIN TOLC"/>
    <property type="match status" value="1"/>
</dbReference>
<sequence length="472" mass="51690">MPHARAQRVAPDAPFPSPPARPVPSGKPVPLSLVEAVALGLRDNRGIKSAYLERVAQKFDLVVAESLFRPRIDLAADLVRQRVGGITSTDLAMTPSISWLAPTGASAGLVWDRRQRLDGGSRALSDTTSFSISQPLLRGAGFDVTLAPVRIARLQEQINHLRLKSTVSDTVTAIIFAYRDLLRAQQQVQLAQLSLERTQSLLDTNRALIAAGRMAAADIVQTESGLANQEVAVLQARQQKASAQLSLLQLLAVDPRTNVVAGDPIRAEQMSIDLDAVIDLGLSSRMDILAQRKALEQDRQALIVARNNRLWNLSVTGSISRQRGNDALLGQTNPRTDHAVGLQLDIPIGDPSLRQREIQATTTIRTAELRYQDLCQSVETQIRDAAQTVEANWQQLEAARRARNLAAKALELEQEKLKVGRASNFEVLSFQTDLRAADTQELTASITYLNALTALDQQIGNTLDTWRIDLND</sequence>
<feature type="compositionally biased region" description="Pro residues" evidence="8">
    <location>
        <begin position="13"/>
        <end position="27"/>
    </location>
</feature>
<comment type="subcellular location">
    <subcellularLocation>
        <location evidence="1">Cell outer membrane</location>
    </subcellularLocation>
</comment>
<accession>A0ABU9Y1M9</accession>
<dbReference type="SUPFAM" id="SSF56954">
    <property type="entry name" value="Outer membrane efflux proteins (OEP)"/>
    <property type="match status" value="1"/>
</dbReference>
<keyword evidence="6" id="KW-0472">Membrane</keyword>
<dbReference type="Gene3D" id="1.20.1600.10">
    <property type="entry name" value="Outer membrane efflux proteins (OEP)"/>
    <property type="match status" value="1"/>
</dbReference>
<proteinExistence type="inferred from homology"/>
<keyword evidence="7" id="KW-0998">Cell outer membrane</keyword>
<name>A0ABU9Y1M9_9SPHN</name>
<comment type="similarity">
    <text evidence="2">Belongs to the outer membrane factor (OMF) (TC 1.B.17) family.</text>
</comment>
<keyword evidence="3" id="KW-0813">Transport</keyword>
<evidence type="ECO:0000256" key="2">
    <source>
        <dbReference type="ARBA" id="ARBA00007613"/>
    </source>
</evidence>
<evidence type="ECO:0000256" key="4">
    <source>
        <dbReference type="ARBA" id="ARBA00022452"/>
    </source>
</evidence>
<dbReference type="InterPro" id="IPR003423">
    <property type="entry name" value="OMP_efflux"/>
</dbReference>
<evidence type="ECO:0000256" key="5">
    <source>
        <dbReference type="ARBA" id="ARBA00022692"/>
    </source>
</evidence>
<comment type="caution">
    <text evidence="9">The sequence shown here is derived from an EMBL/GenBank/DDBJ whole genome shotgun (WGS) entry which is preliminary data.</text>
</comment>
<evidence type="ECO:0000256" key="7">
    <source>
        <dbReference type="ARBA" id="ARBA00023237"/>
    </source>
</evidence>
<keyword evidence="10" id="KW-1185">Reference proteome</keyword>
<dbReference type="Pfam" id="PF02321">
    <property type="entry name" value="OEP"/>
    <property type="match status" value="2"/>
</dbReference>
<evidence type="ECO:0000256" key="6">
    <source>
        <dbReference type="ARBA" id="ARBA00023136"/>
    </source>
</evidence>
<evidence type="ECO:0000256" key="8">
    <source>
        <dbReference type="SAM" id="MobiDB-lite"/>
    </source>
</evidence>
<dbReference type="InterPro" id="IPR051906">
    <property type="entry name" value="TolC-like"/>
</dbReference>
<dbReference type="RefSeq" id="WP_345840407.1">
    <property type="nucleotide sequence ID" value="NZ_JBDIME010000005.1"/>
</dbReference>
<dbReference type="Proteomes" id="UP001419910">
    <property type="component" value="Unassembled WGS sequence"/>
</dbReference>
<protein>
    <submittedName>
        <fullName evidence="9">TolC family protein</fullName>
    </submittedName>
</protein>
<evidence type="ECO:0000256" key="3">
    <source>
        <dbReference type="ARBA" id="ARBA00022448"/>
    </source>
</evidence>
<keyword evidence="5" id="KW-0812">Transmembrane</keyword>
<dbReference type="EMBL" id="JBDIME010000005">
    <property type="protein sequence ID" value="MEN2789704.1"/>
    <property type="molecule type" value="Genomic_DNA"/>
</dbReference>
<dbReference type="PANTHER" id="PTHR30026">
    <property type="entry name" value="OUTER MEMBRANE PROTEIN TOLC"/>
    <property type="match status" value="1"/>
</dbReference>
<keyword evidence="4" id="KW-1134">Transmembrane beta strand</keyword>